<dbReference type="AlphaFoldDB" id="W1NZB2"/>
<sequence>MVEGEVGEPIALVAQPSHQSLLAYFAVYASEDLGEMDNSESRADIEVGDSRNRENRPTEIVEDDDNGKVSVMFEDMEADFNVPIGIVLEEMKAKKKQEKLQKTK</sequence>
<keyword evidence="3" id="KW-1185">Reference proteome</keyword>
<accession>W1NZB2</accession>
<dbReference type="Proteomes" id="UP000017836">
    <property type="component" value="Unassembled WGS sequence"/>
</dbReference>
<feature type="compositionally biased region" description="Basic and acidic residues" evidence="1">
    <location>
        <begin position="39"/>
        <end position="59"/>
    </location>
</feature>
<dbReference type="Gramene" id="ERN00050">
    <property type="protein sequence ID" value="ERN00050"/>
    <property type="gene ID" value="AMTR_s00105p00077090"/>
</dbReference>
<reference evidence="3" key="1">
    <citation type="journal article" date="2013" name="Science">
        <title>The Amborella genome and the evolution of flowering plants.</title>
        <authorList>
            <consortium name="Amborella Genome Project"/>
        </authorList>
    </citation>
    <scope>NUCLEOTIDE SEQUENCE [LARGE SCALE GENOMIC DNA]</scope>
</reference>
<evidence type="ECO:0000256" key="1">
    <source>
        <dbReference type="SAM" id="MobiDB-lite"/>
    </source>
</evidence>
<proteinExistence type="predicted"/>
<gene>
    <name evidence="2" type="ORF">AMTR_s00105p00077090</name>
</gene>
<feature type="region of interest" description="Disordered" evidence="1">
    <location>
        <begin position="36"/>
        <end position="66"/>
    </location>
</feature>
<evidence type="ECO:0000313" key="3">
    <source>
        <dbReference type="Proteomes" id="UP000017836"/>
    </source>
</evidence>
<dbReference type="EMBL" id="KI394961">
    <property type="protein sequence ID" value="ERN00050.1"/>
    <property type="molecule type" value="Genomic_DNA"/>
</dbReference>
<organism evidence="2 3">
    <name type="scientific">Amborella trichopoda</name>
    <dbReference type="NCBI Taxonomy" id="13333"/>
    <lineage>
        <taxon>Eukaryota</taxon>
        <taxon>Viridiplantae</taxon>
        <taxon>Streptophyta</taxon>
        <taxon>Embryophyta</taxon>
        <taxon>Tracheophyta</taxon>
        <taxon>Spermatophyta</taxon>
        <taxon>Magnoliopsida</taxon>
        <taxon>Amborellales</taxon>
        <taxon>Amborellaceae</taxon>
        <taxon>Amborella</taxon>
    </lineage>
</organism>
<dbReference type="HOGENOM" id="CLU_2253763_0_0_1"/>
<name>W1NZB2_AMBTC</name>
<evidence type="ECO:0000313" key="2">
    <source>
        <dbReference type="EMBL" id="ERN00050.1"/>
    </source>
</evidence>
<protein>
    <submittedName>
        <fullName evidence="2">Uncharacterized protein</fullName>
    </submittedName>
</protein>